<dbReference type="AlphaFoldDB" id="A0A445FRF9"/>
<protein>
    <recommendedName>
        <fullName evidence="4">DRBM domain-containing protein</fullName>
    </recommendedName>
</protein>
<evidence type="ECO:0000313" key="6">
    <source>
        <dbReference type="Proteomes" id="UP000289340"/>
    </source>
</evidence>
<dbReference type="EMBL" id="QZWG01000018">
    <property type="protein sequence ID" value="RZB51443.1"/>
    <property type="molecule type" value="Genomic_DNA"/>
</dbReference>
<organism evidence="5 6">
    <name type="scientific">Glycine soja</name>
    <name type="common">Wild soybean</name>
    <dbReference type="NCBI Taxonomy" id="3848"/>
    <lineage>
        <taxon>Eukaryota</taxon>
        <taxon>Viridiplantae</taxon>
        <taxon>Streptophyta</taxon>
        <taxon>Embryophyta</taxon>
        <taxon>Tracheophyta</taxon>
        <taxon>Spermatophyta</taxon>
        <taxon>Magnoliopsida</taxon>
        <taxon>eudicotyledons</taxon>
        <taxon>Gunneridae</taxon>
        <taxon>Pentapetalae</taxon>
        <taxon>rosids</taxon>
        <taxon>fabids</taxon>
        <taxon>Fabales</taxon>
        <taxon>Fabaceae</taxon>
        <taxon>Papilionoideae</taxon>
        <taxon>50 kb inversion clade</taxon>
        <taxon>NPAAA clade</taxon>
        <taxon>indigoferoid/millettioid clade</taxon>
        <taxon>Phaseoleae</taxon>
        <taxon>Glycine</taxon>
        <taxon>Glycine subgen. Soja</taxon>
    </lineage>
</organism>
<dbReference type="Proteomes" id="UP000289340">
    <property type="component" value="Chromosome 18"/>
</dbReference>
<evidence type="ECO:0000256" key="2">
    <source>
        <dbReference type="ARBA" id="ARBA00022884"/>
    </source>
</evidence>
<accession>A0A445FRF9</accession>
<evidence type="ECO:0000259" key="4">
    <source>
        <dbReference type="PROSITE" id="PS50137"/>
    </source>
</evidence>
<keyword evidence="6" id="KW-1185">Reference proteome</keyword>
<evidence type="ECO:0000256" key="3">
    <source>
        <dbReference type="PROSITE-ProRule" id="PRU00266"/>
    </source>
</evidence>
<dbReference type="PANTHER" id="PTHR46031:SF31">
    <property type="entry name" value="DOUBLE-STRANDED RNA-BINDING PROTEIN 1-LIKE"/>
    <property type="match status" value="1"/>
</dbReference>
<keyword evidence="1" id="KW-0677">Repeat</keyword>
<evidence type="ECO:0000256" key="1">
    <source>
        <dbReference type="ARBA" id="ARBA00022737"/>
    </source>
</evidence>
<dbReference type="GO" id="GO:0003723">
    <property type="term" value="F:RNA binding"/>
    <property type="evidence" value="ECO:0007669"/>
    <property type="project" value="UniProtKB-UniRule"/>
</dbReference>
<dbReference type="PANTHER" id="PTHR46031">
    <property type="match status" value="1"/>
</dbReference>
<feature type="non-terminal residue" evidence="5">
    <location>
        <position position="1"/>
    </location>
</feature>
<reference evidence="5 6" key="1">
    <citation type="submission" date="2018-09" db="EMBL/GenBank/DDBJ databases">
        <title>A high-quality reference genome of wild soybean provides a powerful tool to mine soybean genomes.</title>
        <authorList>
            <person name="Xie M."/>
            <person name="Chung C.Y.L."/>
            <person name="Li M.-W."/>
            <person name="Wong F.-L."/>
            <person name="Chan T.-F."/>
            <person name="Lam H.-M."/>
        </authorList>
    </citation>
    <scope>NUCLEOTIDE SEQUENCE [LARGE SCALE GENOMIC DNA]</scope>
    <source>
        <strain evidence="6">cv. W05</strain>
        <tissue evidence="5">Hypocotyl of etiolated seedlings</tissue>
    </source>
</reference>
<dbReference type="SUPFAM" id="SSF54768">
    <property type="entry name" value="dsRNA-binding domain-like"/>
    <property type="match status" value="2"/>
</dbReference>
<comment type="caution">
    <text evidence="5">The sequence shown here is derived from an EMBL/GenBank/DDBJ whole genome shotgun (WGS) entry which is preliminary data.</text>
</comment>
<gene>
    <name evidence="5" type="ORF">D0Y65_048035</name>
</gene>
<dbReference type="PROSITE" id="PS50137">
    <property type="entry name" value="DS_RBD"/>
    <property type="match status" value="1"/>
</dbReference>
<feature type="domain" description="DRBM" evidence="4">
    <location>
        <begin position="115"/>
        <end position="160"/>
    </location>
</feature>
<evidence type="ECO:0000313" key="5">
    <source>
        <dbReference type="EMBL" id="RZB51443.1"/>
    </source>
</evidence>
<sequence length="275" mass="30504">ENVQGKVARAGHQRKWGLPRYSGMKDGPDHIRKASVYVNCVSFTSGAFSSLKEANNQAAMLAFLSFSSGSSTQTSEHDTREQIGEVKPQDIPIPAQSSVIIDERTLSQTKNKTMQAGSPHMPTFFSTVEVEGVEFHGKGGRSKKQSEENATKIAYIALKECGLNMHAAFSPIQIENKVVQSIYNSDIVKWIKNLKLEDELLDLDLNETSLANVKVSNEMHNPPFIQSPEEEMMINRSSSSCEPSSKAETPTSSYLLCSRFKLHTCFPNIPFDKDL</sequence>
<dbReference type="InterPro" id="IPR014720">
    <property type="entry name" value="dsRBD_dom"/>
</dbReference>
<dbReference type="Gene3D" id="3.30.160.20">
    <property type="match status" value="2"/>
</dbReference>
<name>A0A445FRF9_GLYSO</name>
<keyword evidence="2 3" id="KW-0694">RNA-binding</keyword>
<proteinExistence type="predicted"/>